<gene>
    <name evidence="1" type="ORF">PMAYCL1PPCAC_00812</name>
</gene>
<comment type="caution">
    <text evidence="1">The sequence shown here is derived from an EMBL/GenBank/DDBJ whole genome shotgun (WGS) entry which is preliminary data.</text>
</comment>
<evidence type="ECO:0000313" key="2">
    <source>
        <dbReference type="Proteomes" id="UP001328107"/>
    </source>
</evidence>
<dbReference type="EMBL" id="BTRK01000001">
    <property type="protein sequence ID" value="GMR30617.1"/>
    <property type="molecule type" value="Genomic_DNA"/>
</dbReference>
<organism evidence="1 2">
    <name type="scientific">Pristionchus mayeri</name>
    <dbReference type="NCBI Taxonomy" id="1317129"/>
    <lineage>
        <taxon>Eukaryota</taxon>
        <taxon>Metazoa</taxon>
        <taxon>Ecdysozoa</taxon>
        <taxon>Nematoda</taxon>
        <taxon>Chromadorea</taxon>
        <taxon>Rhabditida</taxon>
        <taxon>Rhabditina</taxon>
        <taxon>Diplogasteromorpha</taxon>
        <taxon>Diplogasteroidea</taxon>
        <taxon>Neodiplogasteridae</taxon>
        <taxon>Pristionchus</taxon>
    </lineage>
</organism>
<sequence length="92" mass="10398">AGCLLLCDCGNESYSWWHSETCEIANLTVIFKGGPIRRLSNPAKHPKTEYAYIKHLTKHHKTTLVASGIYILCSCGTRIYSGKYQHDEKNII</sequence>
<protein>
    <submittedName>
        <fullName evidence="1">Uncharacterized protein</fullName>
    </submittedName>
</protein>
<proteinExistence type="predicted"/>
<feature type="non-terminal residue" evidence="1">
    <location>
        <position position="1"/>
    </location>
</feature>
<dbReference type="AlphaFoldDB" id="A0AAN5C5C8"/>
<evidence type="ECO:0000313" key="1">
    <source>
        <dbReference type="EMBL" id="GMR30617.1"/>
    </source>
</evidence>
<keyword evidence="2" id="KW-1185">Reference proteome</keyword>
<reference evidence="2" key="1">
    <citation type="submission" date="2022-10" db="EMBL/GenBank/DDBJ databases">
        <title>Genome assembly of Pristionchus species.</title>
        <authorList>
            <person name="Yoshida K."/>
            <person name="Sommer R.J."/>
        </authorList>
    </citation>
    <scope>NUCLEOTIDE SEQUENCE [LARGE SCALE GENOMIC DNA]</scope>
    <source>
        <strain evidence="2">RS5460</strain>
    </source>
</reference>
<accession>A0AAN5C5C8</accession>
<dbReference type="Proteomes" id="UP001328107">
    <property type="component" value="Unassembled WGS sequence"/>
</dbReference>
<name>A0AAN5C5C8_9BILA</name>